<dbReference type="RefSeq" id="XP_009844656.1">
    <property type="nucleotide sequence ID" value="XM_009846354.1"/>
</dbReference>
<name>W4FGL5_APHAT</name>
<feature type="compositionally biased region" description="Polar residues" evidence="1">
    <location>
        <begin position="1"/>
        <end position="17"/>
    </location>
</feature>
<evidence type="ECO:0000313" key="2">
    <source>
        <dbReference type="EMBL" id="ETV65903.1"/>
    </source>
</evidence>
<sequence>MPSTLAANASSPSQPQMGPNGVTPLDPWSEESPQTLRALANKSDVPKTTIIRHMKDAARLKARLSYVKPFLTLENIRERLRNDYKLPHMKKDALISDFTAFNVECDAYNYESALIHLNYRLGEEASMEVLVNSQEQSLVEEE</sequence>
<reference evidence="2" key="1">
    <citation type="submission" date="2013-12" db="EMBL/GenBank/DDBJ databases">
        <title>The Genome Sequence of Aphanomyces astaci APO3.</title>
        <authorList>
            <consortium name="The Broad Institute Genomics Platform"/>
            <person name="Russ C."/>
            <person name="Tyler B."/>
            <person name="van West P."/>
            <person name="Dieguez-Uribeondo J."/>
            <person name="Young S.K."/>
            <person name="Zeng Q."/>
            <person name="Gargeya S."/>
            <person name="Fitzgerald M."/>
            <person name="Abouelleil A."/>
            <person name="Alvarado L."/>
            <person name="Chapman S.B."/>
            <person name="Gainer-Dewar J."/>
            <person name="Goldberg J."/>
            <person name="Griggs A."/>
            <person name="Gujja S."/>
            <person name="Hansen M."/>
            <person name="Howarth C."/>
            <person name="Imamovic A."/>
            <person name="Ireland A."/>
            <person name="Larimer J."/>
            <person name="McCowan C."/>
            <person name="Murphy C."/>
            <person name="Pearson M."/>
            <person name="Poon T.W."/>
            <person name="Priest M."/>
            <person name="Roberts A."/>
            <person name="Saif S."/>
            <person name="Shea T."/>
            <person name="Sykes S."/>
            <person name="Wortman J."/>
            <person name="Nusbaum C."/>
            <person name="Birren B."/>
        </authorList>
    </citation>
    <scope>NUCLEOTIDE SEQUENCE [LARGE SCALE GENOMIC DNA]</scope>
    <source>
        <strain evidence="2">APO3</strain>
    </source>
</reference>
<dbReference type="GeneID" id="20819534"/>
<evidence type="ECO:0000256" key="1">
    <source>
        <dbReference type="SAM" id="MobiDB-lite"/>
    </source>
</evidence>
<feature type="region of interest" description="Disordered" evidence="1">
    <location>
        <begin position="1"/>
        <end position="30"/>
    </location>
</feature>
<organism evidence="2">
    <name type="scientific">Aphanomyces astaci</name>
    <name type="common">Crayfish plague agent</name>
    <dbReference type="NCBI Taxonomy" id="112090"/>
    <lineage>
        <taxon>Eukaryota</taxon>
        <taxon>Sar</taxon>
        <taxon>Stramenopiles</taxon>
        <taxon>Oomycota</taxon>
        <taxon>Saprolegniomycetes</taxon>
        <taxon>Saprolegniales</taxon>
        <taxon>Verrucalvaceae</taxon>
        <taxon>Aphanomyces</taxon>
    </lineage>
</organism>
<dbReference type="VEuPathDB" id="FungiDB:H257_17538"/>
<dbReference type="EMBL" id="KI913222">
    <property type="protein sequence ID" value="ETV65903.1"/>
    <property type="molecule type" value="Genomic_DNA"/>
</dbReference>
<accession>W4FGL5</accession>
<dbReference type="AlphaFoldDB" id="W4FGL5"/>
<protein>
    <submittedName>
        <fullName evidence="2">Uncharacterized protein</fullName>
    </submittedName>
</protein>
<gene>
    <name evidence="2" type="ORF">H257_17538</name>
</gene>
<proteinExistence type="predicted"/>